<protein>
    <submittedName>
        <fullName evidence="1">Putative ribonuclease H protein</fullName>
    </submittedName>
</protein>
<sequence length="215" mass="25123">MKGGLGVRNLALMNSALLSKWNWRFANEREAFWRRVISHKYGEEEGGWRTRAVSGRYSVGLWKAIRKEWLFLNGRLAYQVSTGQRVRFWMDKWCGEEPLCESFPSLFSISLSKNAWVSDVWNPVGDGDGWTPLFARAFNDWEIELVERFLHKIQAFRLQREEEDRVFWTTSKCGAFSIKSFYSILESGGSSLFLSDSFWRVRVSLKVAFFAWEAS</sequence>
<dbReference type="PANTHER" id="PTHR36617:SF16">
    <property type="entry name" value="OS04G0516500 PROTEIN"/>
    <property type="match status" value="1"/>
</dbReference>
<dbReference type="AlphaFoldDB" id="A0A438IX90"/>
<accession>A0A438IX90</accession>
<organism evidence="1 2">
    <name type="scientific">Vitis vinifera</name>
    <name type="common">Grape</name>
    <dbReference type="NCBI Taxonomy" id="29760"/>
    <lineage>
        <taxon>Eukaryota</taxon>
        <taxon>Viridiplantae</taxon>
        <taxon>Streptophyta</taxon>
        <taxon>Embryophyta</taxon>
        <taxon>Tracheophyta</taxon>
        <taxon>Spermatophyta</taxon>
        <taxon>Magnoliopsida</taxon>
        <taxon>eudicotyledons</taxon>
        <taxon>Gunneridae</taxon>
        <taxon>Pentapetalae</taxon>
        <taxon>rosids</taxon>
        <taxon>Vitales</taxon>
        <taxon>Vitaceae</taxon>
        <taxon>Viteae</taxon>
        <taxon>Vitis</taxon>
    </lineage>
</organism>
<evidence type="ECO:0000313" key="1">
    <source>
        <dbReference type="EMBL" id="RVX01319.1"/>
    </source>
</evidence>
<reference evidence="1 2" key="1">
    <citation type="journal article" date="2018" name="PLoS Genet.">
        <title>Population sequencing reveals clonal diversity and ancestral inbreeding in the grapevine cultivar Chardonnay.</title>
        <authorList>
            <person name="Roach M.J."/>
            <person name="Johnson D.L."/>
            <person name="Bohlmann J."/>
            <person name="van Vuuren H.J."/>
            <person name="Jones S.J."/>
            <person name="Pretorius I.S."/>
            <person name="Schmidt S.A."/>
            <person name="Borneman A.R."/>
        </authorList>
    </citation>
    <scope>NUCLEOTIDE SEQUENCE [LARGE SCALE GENOMIC DNA]</scope>
    <source>
        <strain evidence="2">cv. Chardonnay</strain>
        <tissue evidence="1">Leaf</tissue>
    </source>
</reference>
<comment type="caution">
    <text evidence="1">The sequence shown here is derived from an EMBL/GenBank/DDBJ whole genome shotgun (WGS) entry which is preliminary data.</text>
</comment>
<proteinExistence type="predicted"/>
<name>A0A438IX90_VITVI</name>
<evidence type="ECO:0000313" key="2">
    <source>
        <dbReference type="Proteomes" id="UP000288805"/>
    </source>
</evidence>
<dbReference type="Proteomes" id="UP000288805">
    <property type="component" value="Unassembled WGS sequence"/>
</dbReference>
<gene>
    <name evidence="1" type="primary">VvCHDp000001_276</name>
    <name evidence="1" type="ORF">CK203_031361</name>
</gene>
<dbReference type="PANTHER" id="PTHR36617">
    <property type="entry name" value="PROTEIN, PUTATIVE-RELATED"/>
    <property type="match status" value="1"/>
</dbReference>
<dbReference type="EMBL" id="QGNW01000076">
    <property type="protein sequence ID" value="RVX01319.1"/>
    <property type="molecule type" value="Genomic_DNA"/>
</dbReference>